<dbReference type="Pfam" id="PF00459">
    <property type="entry name" value="Inositol_P"/>
    <property type="match status" value="1"/>
</dbReference>
<dbReference type="PROSITE" id="PS00630">
    <property type="entry name" value="IMP_2"/>
    <property type="match status" value="1"/>
</dbReference>
<keyword evidence="8" id="KW-1185">Reference proteome</keyword>
<feature type="binding site" evidence="6">
    <location>
        <position position="110"/>
    </location>
    <ligand>
        <name>Mg(2+)</name>
        <dbReference type="ChEBI" id="CHEBI:18420"/>
        <label>1</label>
        <note>catalytic</note>
    </ligand>
</feature>
<organism evidence="7 8">
    <name type="scientific">Micrococcus flavus</name>
    <dbReference type="NCBI Taxonomy" id="384602"/>
    <lineage>
        <taxon>Bacteria</taxon>
        <taxon>Bacillati</taxon>
        <taxon>Actinomycetota</taxon>
        <taxon>Actinomycetes</taxon>
        <taxon>Micrococcales</taxon>
        <taxon>Micrococcaceae</taxon>
        <taxon>Micrococcus</taxon>
    </lineage>
</organism>
<dbReference type="PRINTS" id="PR00377">
    <property type="entry name" value="IMPHPHTASES"/>
</dbReference>
<protein>
    <recommendedName>
        <fullName evidence="2">inositol-phosphate phosphatase</fullName>
        <ecNumber evidence="2">3.1.3.25</ecNumber>
    </recommendedName>
</protein>
<dbReference type="GO" id="GO:0006020">
    <property type="term" value="P:inositol metabolic process"/>
    <property type="evidence" value="ECO:0007669"/>
    <property type="project" value="TreeGrafter"/>
</dbReference>
<evidence type="ECO:0000256" key="5">
    <source>
        <dbReference type="ARBA" id="ARBA00022842"/>
    </source>
</evidence>
<evidence type="ECO:0000256" key="6">
    <source>
        <dbReference type="PIRSR" id="PIRSR600760-2"/>
    </source>
</evidence>
<evidence type="ECO:0000313" key="7">
    <source>
        <dbReference type="EMBL" id="MBB4883400.1"/>
    </source>
</evidence>
<feature type="binding site" evidence="6">
    <location>
        <position position="112"/>
    </location>
    <ligand>
        <name>Mg(2+)</name>
        <dbReference type="ChEBI" id="CHEBI:18420"/>
        <label>1</label>
        <note>catalytic</note>
    </ligand>
</feature>
<keyword evidence="4 7" id="KW-0378">Hydrolase</keyword>
<dbReference type="EC" id="3.1.3.25" evidence="2"/>
<dbReference type="GO" id="GO:0046854">
    <property type="term" value="P:phosphatidylinositol phosphate biosynthetic process"/>
    <property type="evidence" value="ECO:0007669"/>
    <property type="project" value="InterPro"/>
</dbReference>
<feature type="binding site" evidence="6">
    <location>
        <position position="83"/>
    </location>
    <ligand>
        <name>Mg(2+)</name>
        <dbReference type="ChEBI" id="CHEBI:18420"/>
        <label>1</label>
        <note>catalytic</note>
    </ligand>
</feature>
<dbReference type="Gene3D" id="3.40.190.80">
    <property type="match status" value="1"/>
</dbReference>
<feature type="binding site" evidence="6">
    <location>
        <position position="113"/>
    </location>
    <ligand>
        <name>Mg(2+)</name>
        <dbReference type="ChEBI" id="CHEBI:18420"/>
        <label>1</label>
        <note>catalytic</note>
    </ligand>
</feature>
<keyword evidence="5 6" id="KW-0460">Magnesium</keyword>
<evidence type="ECO:0000256" key="1">
    <source>
        <dbReference type="ARBA" id="ARBA00001033"/>
    </source>
</evidence>
<keyword evidence="3 6" id="KW-0479">Metal-binding</keyword>
<dbReference type="Proteomes" id="UP000560081">
    <property type="component" value="Unassembled WGS sequence"/>
</dbReference>
<evidence type="ECO:0000313" key="8">
    <source>
        <dbReference type="Proteomes" id="UP000560081"/>
    </source>
</evidence>
<dbReference type="InterPro" id="IPR020550">
    <property type="entry name" value="Inositol_monophosphatase_CS"/>
</dbReference>
<dbReference type="OrthoDB" id="9772456at2"/>
<dbReference type="InterPro" id="IPR000760">
    <property type="entry name" value="Inositol_monophosphatase-like"/>
</dbReference>
<dbReference type="Gene3D" id="3.30.540.10">
    <property type="entry name" value="Fructose-1,6-Bisphosphatase, subunit A, domain 1"/>
    <property type="match status" value="1"/>
</dbReference>
<dbReference type="InterPro" id="IPR020583">
    <property type="entry name" value="Inositol_monoP_metal-BS"/>
</dbReference>
<accession>A0A4Y8X1H5</accession>
<sequence length="319" mass="32222">MTAAAGSAPTASTSPSPAALRRIALEAARAVAPALAAAFRTPDAAATTKRNHHDLVTQHDRATEEALIAALTAAVPGSAVLGEETGTTVASPTDTAPEAGAAPRVRWIVDPIDGTSNFTHGFAMFSVSIAAEVDGEVVAGVVLDPANGLEFSADDAGAWLGEAPLPLRAAPAGGERALNLVTSYPAAEALRREGEDALRRFAELVDAYATVRRTVSGALELAFTAAGWADATLAVDTNPWDVAAGQLLVARAGGTLTAADDAGPAPATPPHLARHLLAVGPDREAPTAHAVLAGLAAHRAAGQNVGDTTDTDETREVAP</sequence>
<dbReference type="SUPFAM" id="SSF56655">
    <property type="entry name" value="Carbohydrate phosphatase"/>
    <property type="match status" value="1"/>
</dbReference>
<dbReference type="PROSITE" id="PS00629">
    <property type="entry name" value="IMP_1"/>
    <property type="match status" value="1"/>
</dbReference>
<proteinExistence type="predicted"/>
<comment type="cofactor">
    <cofactor evidence="6">
        <name>Mg(2+)</name>
        <dbReference type="ChEBI" id="CHEBI:18420"/>
    </cofactor>
</comment>
<dbReference type="GO" id="GO:0046872">
    <property type="term" value="F:metal ion binding"/>
    <property type="evidence" value="ECO:0007669"/>
    <property type="project" value="UniProtKB-KW"/>
</dbReference>
<evidence type="ECO:0000256" key="3">
    <source>
        <dbReference type="ARBA" id="ARBA00022723"/>
    </source>
</evidence>
<dbReference type="GO" id="GO:0008934">
    <property type="term" value="F:inositol monophosphate 1-phosphatase activity"/>
    <property type="evidence" value="ECO:0007669"/>
    <property type="project" value="TreeGrafter"/>
</dbReference>
<gene>
    <name evidence="7" type="ORF">BJ976_001751</name>
</gene>
<dbReference type="GO" id="GO:0007165">
    <property type="term" value="P:signal transduction"/>
    <property type="evidence" value="ECO:0007669"/>
    <property type="project" value="TreeGrafter"/>
</dbReference>
<dbReference type="PANTHER" id="PTHR20854:SF4">
    <property type="entry name" value="INOSITOL-1-MONOPHOSPHATASE-RELATED"/>
    <property type="match status" value="1"/>
</dbReference>
<comment type="catalytic activity">
    <reaction evidence="1">
        <text>a myo-inositol phosphate + H2O = myo-inositol + phosphate</text>
        <dbReference type="Rhea" id="RHEA:24056"/>
        <dbReference type="ChEBI" id="CHEBI:15377"/>
        <dbReference type="ChEBI" id="CHEBI:17268"/>
        <dbReference type="ChEBI" id="CHEBI:43474"/>
        <dbReference type="ChEBI" id="CHEBI:84139"/>
        <dbReference type="EC" id="3.1.3.25"/>
    </reaction>
</comment>
<dbReference type="AlphaFoldDB" id="A0A4Y8X1H5"/>
<dbReference type="EMBL" id="JACHMC010000001">
    <property type="protein sequence ID" value="MBB4883400.1"/>
    <property type="molecule type" value="Genomic_DNA"/>
</dbReference>
<dbReference type="RefSeq" id="WP_135030023.1">
    <property type="nucleotide sequence ID" value="NZ_BMLA01000002.1"/>
</dbReference>
<reference evidence="7 8" key="1">
    <citation type="submission" date="2020-08" db="EMBL/GenBank/DDBJ databases">
        <title>Sequencing the genomes of 1000 actinobacteria strains.</title>
        <authorList>
            <person name="Klenk H.-P."/>
        </authorList>
    </citation>
    <scope>NUCLEOTIDE SEQUENCE [LARGE SCALE GENOMIC DNA]</scope>
    <source>
        <strain evidence="7 8">DSM 19079</strain>
    </source>
</reference>
<evidence type="ECO:0000256" key="2">
    <source>
        <dbReference type="ARBA" id="ARBA00013106"/>
    </source>
</evidence>
<dbReference type="PANTHER" id="PTHR20854">
    <property type="entry name" value="INOSITOL MONOPHOSPHATASE"/>
    <property type="match status" value="1"/>
</dbReference>
<evidence type="ECO:0000256" key="4">
    <source>
        <dbReference type="ARBA" id="ARBA00022801"/>
    </source>
</evidence>
<comment type="caution">
    <text evidence="7">The sequence shown here is derived from an EMBL/GenBank/DDBJ whole genome shotgun (WGS) entry which is preliminary data.</text>
</comment>
<feature type="binding site" evidence="6">
    <location>
        <position position="241"/>
    </location>
    <ligand>
        <name>Mg(2+)</name>
        <dbReference type="ChEBI" id="CHEBI:18420"/>
        <label>1</label>
        <note>catalytic</note>
    </ligand>
</feature>
<name>A0A4Y8X1H5_9MICC</name>